<name>A0A0N0BEG1_9HYME</name>
<organism evidence="1 2">
    <name type="scientific">Melipona quadrifasciata</name>
    <dbReference type="NCBI Taxonomy" id="166423"/>
    <lineage>
        <taxon>Eukaryota</taxon>
        <taxon>Metazoa</taxon>
        <taxon>Ecdysozoa</taxon>
        <taxon>Arthropoda</taxon>
        <taxon>Hexapoda</taxon>
        <taxon>Insecta</taxon>
        <taxon>Pterygota</taxon>
        <taxon>Neoptera</taxon>
        <taxon>Endopterygota</taxon>
        <taxon>Hymenoptera</taxon>
        <taxon>Apocrita</taxon>
        <taxon>Aculeata</taxon>
        <taxon>Apoidea</taxon>
        <taxon>Anthophila</taxon>
        <taxon>Apidae</taxon>
        <taxon>Melipona</taxon>
    </lineage>
</organism>
<dbReference type="Proteomes" id="UP000053105">
    <property type="component" value="Unassembled WGS sequence"/>
</dbReference>
<keyword evidence="2" id="KW-1185">Reference proteome</keyword>
<sequence>MEERVCFSFTLYVALHGTVRMFSDEEAKGTIVKSVQQQEAQRFVNDETCRGEIFLPPSLELHACRSREITQVDQRVSKQQPQNIRDEGVFRIVVGDKGSKLRRRR</sequence>
<evidence type="ECO:0000313" key="2">
    <source>
        <dbReference type="Proteomes" id="UP000053105"/>
    </source>
</evidence>
<dbReference type="AlphaFoldDB" id="A0A0N0BEG1"/>
<dbReference type="EMBL" id="KQ435834">
    <property type="protein sequence ID" value="KOX71598.1"/>
    <property type="molecule type" value="Genomic_DNA"/>
</dbReference>
<evidence type="ECO:0000313" key="1">
    <source>
        <dbReference type="EMBL" id="KOX71598.1"/>
    </source>
</evidence>
<gene>
    <name evidence="1" type="ORF">WN51_02469</name>
</gene>
<accession>A0A0N0BEG1</accession>
<reference evidence="1 2" key="1">
    <citation type="submission" date="2015-07" db="EMBL/GenBank/DDBJ databases">
        <title>The genome of Melipona quadrifasciata.</title>
        <authorList>
            <person name="Pan H."/>
            <person name="Kapheim K."/>
        </authorList>
    </citation>
    <scope>NUCLEOTIDE SEQUENCE [LARGE SCALE GENOMIC DNA]</scope>
    <source>
        <strain evidence="1">0111107301</strain>
        <tissue evidence="1">Whole body</tissue>
    </source>
</reference>
<proteinExistence type="predicted"/>
<protein>
    <submittedName>
        <fullName evidence="1">Uncharacterized protein</fullName>
    </submittedName>
</protein>